<gene>
    <name evidence="2" type="ORF">PLEPLA_LOCUS44094</name>
</gene>
<name>A0A9N7VXZ6_PLEPL</name>
<organism evidence="2 3">
    <name type="scientific">Pleuronectes platessa</name>
    <name type="common">European plaice</name>
    <dbReference type="NCBI Taxonomy" id="8262"/>
    <lineage>
        <taxon>Eukaryota</taxon>
        <taxon>Metazoa</taxon>
        <taxon>Chordata</taxon>
        <taxon>Craniata</taxon>
        <taxon>Vertebrata</taxon>
        <taxon>Euteleostomi</taxon>
        <taxon>Actinopterygii</taxon>
        <taxon>Neopterygii</taxon>
        <taxon>Teleostei</taxon>
        <taxon>Neoteleostei</taxon>
        <taxon>Acanthomorphata</taxon>
        <taxon>Carangaria</taxon>
        <taxon>Pleuronectiformes</taxon>
        <taxon>Pleuronectoidei</taxon>
        <taxon>Pleuronectidae</taxon>
        <taxon>Pleuronectes</taxon>
    </lineage>
</organism>
<dbReference type="EMBL" id="CADEAL010004292">
    <property type="protein sequence ID" value="CAB1456310.1"/>
    <property type="molecule type" value="Genomic_DNA"/>
</dbReference>
<dbReference type="AlphaFoldDB" id="A0A9N7VXZ6"/>
<evidence type="ECO:0000313" key="3">
    <source>
        <dbReference type="Proteomes" id="UP001153269"/>
    </source>
</evidence>
<reference evidence="2" key="1">
    <citation type="submission" date="2020-03" db="EMBL/GenBank/DDBJ databases">
        <authorList>
            <person name="Weist P."/>
        </authorList>
    </citation>
    <scope>NUCLEOTIDE SEQUENCE</scope>
</reference>
<evidence type="ECO:0000256" key="1">
    <source>
        <dbReference type="SAM" id="MobiDB-lite"/>
    </source>
</evidence>
<dbReference type="Proteomes" id="UP001153269">
    <property type="component" value="Unassembled WGS sequence"/>
</dbReference>
<evidence type="ECO:0000313" key="2">
    <source>
        <dbReference type="EMBL" id="CAB1456310.1"/>
    </source>
</evidence>
<feature type="region of interest" description="Disordered" evidence="1">
    <location>
        <begin position="58"/>
        <end position="106"/>
    </location>
</feature>
<sequence>MLLLTHMKNPGYMAACTLMLHGKMSHDPERRCRKLTLPCVSAVMLLVGTQPLRAQHPPLTPLPLGSARLGSTRQFFPPVAGRKNKPDTSRWRRRKDTRSHTEMELS</sequence>
<accession>A0A9N7VXZ6</accession>
<protein>
    <submittedName>
        <fullName evidence="2">Uncharacterized protein</fullName>
    </submittedName>
</protein>
<proteinExistence type="predicted"/>
<comment type="caution">
    <text evidence="2">The sequence shown here is derived from an EMBL/GenBank/DDBJ whole genome shotgun (WGS) entry which is preliminary data.</text>
</comment>
<keyword evidence="3" id="KW-1185">Reference proteome</keyword>